<feature type="transmembrane region" description="Helical" evidence="1">
    <location>
        <begin position="50"/>
        <end position="67"/>
    </location>
</feature>
<protein>
    <submittedName>
        <fullName evidence="3">Uncharacterized protein</fullName>
    </submittedName>
</protein>
<dbReference type="Proteomes" id="UP000887569">
    <property type="component" value="Unplaced"/>
</dbReference>
<sequence>MIFLCLWLIIMCCYFHYDLAQYFIICICLFVHLSHFSAIYSVCFPKLPNYIRLFLCQFFFLISSFILDELCFKRGEQCVPSLFLFMYVRLLHFLHVSVCKSISRYSNNFYYYMFIVIE</sequence>
<dbReference type="AlphaFoldDB" id="A0A915ANG6"/>
<keyword evidence="1" id="KW-1133">Transmembrane helix</keyword>
<evidence type="ECO:0000313" key="3">
    <source>
        <dbReference type="WBParaSite" id="PgR012_g089_t01"/>
    </source>
</evidence>
<evidence type="ECO:0000313" key="2">
    <source>
        <dbReference type="Proteomes" id="UP000887569"/>
    </source>
</evidence>
<evidence type="ECO:0000256" key="1">
    <source>
        <dbReference type="SAM" id="Phobius"/>
    </source>
</evidence>
<feature type="transmembrane region" description="Helical" evidence="1">
    <location>
        <begin position="22"/>
        <end position="43"/>
    </location>
</feature>
<keyword evidence="2" id="KW-1185">Reference proteome</keyword>
<reference evidence="3" key="1">
    <citation type="submission" date="2022-11" db="UniProtKB">
        <authorList>
            <consortium name="WormBaseParasite"/>
        </authorList>
    </citation>
    <scope>IDENTIFICATION</scope>
</reference>
<keyword evidence="1" id="KW-0472">Membrane</keyword>
<keyword evidence="1" id="KW-0812">Transmembrane</keyword>
<organism evidence="2 3">
    <name type="scientific">Parascaris univalens</name>
    <name type="common">Nematode worm</name>
    <dbReference type="NCBI Taxonomy" id="6257"/>
    <lineage>
        <taxon>Eukaryota</taxon>
        <taxon>Metazoa</taxon>
        <taxon>Ecdysozoa</taxon>
        <taxon>Nematoda</taxon>
        <taxon>Chromadorea</taxon>
        <taxon>Rhabditida</taxon>
        <taxon>Spirurina</taxon>
        <taxon>Ascaridomorpha</taxon>
        <taxon>Ascaridoidea</taxon>
        <taxon>Ascarididae</taxon>
        <taxon>Parascaris</taxon>
    </lineage>
</organism>
<accession>A0A915ANG6</accession>
<dbReference type="WBParaSite" id="PgR012_g089_t01">
    <property type="protein sequence ID" value="PgR012_g089_t01"/>
    <property type="gene ID" value="PgR012_g089"/>
</dbReference>
<feature type="transmembrane region" description="Helical" evidence="1">
    <location>
        <begin position="79"/>
        <end position="98"/>
    </location>
</feature>
<proteinExistence type="predicted"/>
<name>A0A915ANG6_PARUN</name>